<evidence type="ECO:0000313" key="2">
    <source>
        <dbReference type="WBParaSite" id="EEL_0000321501-mRNA-1"/>
    </source>
</evidence>
<proteinExistence type="predicted"/>
<reference evidence="2" key="1">
    <citation type="submission" date="2017-02" db="UniProtKB">
        <authorList>
            <consortium name="WormBaseParasite"/>
        </authorList>
    </citation>
    <scope>IDENTIFICATION</scope>
</reference>
<evidence type="ECO:0000313" key="1">
    <source>
        <dbReference type="Proteomes" id="UP000050640"/>
    </source>
</evidence>
<protein>
    <submittedName>
        <fullName evidence="2">Secreted protein</fullName>
    </submittedName>
</protein>
<accession>A0A0R3RP04</accession>
<dbReference type="WBParaSite" id="EEL_0000321501-mRNA-1">
    <property type="protein sequence ID" value="EEL_0000321501-mRNA-1"/>
    <property type="gene ID" value="EEL_0000321501"/>
</dbReference>
<dbReference type="AlphaFoldDB" id="A0A0R3RP04"/>
<keyword evidence="1" id="KW-1185">Reference proteome</keyword>
<sequence length="79" mass="8823">MCVYSIFVHFIPFKLVQIYSQQQQQQSASIWQYSQFVTPQSLCSVLVPLPPGATPLNAQLRVYVQAPVCCSLICSLSLS</sequence>
<organism evidence="1 2">
    <name type="scientific">Elaeophora elaphi</name>
    <dbReference type="NCBI Taxonomy" id="1147741"/>
    <lineage>
        <taxon>Eukaryota</taxon>
        <taxon>Metazoa</taxon>
        <taxon>Ecdysozoa</taxon>
        <taxon>Nematoda</taxon>
        <taxon>Chromadorea</taxon>
        <taxon>Rhabditida</taxon>
        <taxon>Spirurina</taxon>
        <taxon>Spiruromorpha</taxon>
        <taxon>Filarioidea</taxon>
        <taxon>Onchocercidae</taxon>
        <taxon>Elaeophora</taxon>
    </lineage>
</organism>
<dbReference type="Proteomes" id="UP000050640">
    <property type="component" value="Unplaced"/>
</dbReference>
<name>A0A0R3RP04_9BILA</name>